<dbReference type="InterPro" id="IPR010621">
    <property type="entry name" value="DUF1214"/>
</dbReference>
<feature type="region of interest" description="Disordered" evidence="1">
    <location>
        <begin position="172"/>
        <end position="191"/>
    </location>
</feature>
<organism evidence="3 4">
    <name type="scientific">Ancylobacter crimeensis</name>
    <dbReference type="NCBI Taxonomy" id="2579147"/>
    <lineage>
        <taxon>Bacteria</taxon>
        <taxon>Pseudomonadati</taxon>
        <taxon>Pseudomonadota</taxon>
        <taxon>Alphaproteobacteria</taxon>
        <taxon>Hyphomicrobiales</taxon>
        <taxon>Xanthobacteraceae</taxon>
        <taxon>Ancylobacter</taxon>
    </lineage>
</organism>
<dbReference type="Proteomes" id="UP001203284">
    <property type="component" value="Unassembled WGS sequence"/>
</dbReference>
<accession>A0ABT0D8Y2</accession>
<feature type="domain" description="DUF1214" evidence="2">
    <location>
        <begin position="71"/>
        <end position="168"/>
    </location>
</feature>
<proteinExistence type="predicted"/>
<dbReference type="SUPFAM" id="SSF160935">
    <property type="entry name" value="VPA0735-like"/>
    <property type="match status" value="1"/>
</dbReference>
<dbReference type="Gene3D" id="2.60.120.600">
    <property type="entry name" value="Domain of unknown function DUF1214, C-terminal domain"/>
    <property type="match status" value="1"/>
</dbReference>
<evidence type="ECO:0000256" key="1">
    <source>
        <dbReference type="SAM" id="MobiDB-lite"/>
    </source>
</evidence>
<gene>
    <name evidence="3" type="ORF">MWN34_05515</name>
</gene>
<dbReference type="InterPro" id="IPR012038">
    <property type="entry name" value="UCP009471"/>
</dbReference>
<dbReference type="PANTHER" id="PTHR36509:SF2">
    <property type="entry name" value="BLL3101 PROTEIN"/>
    <property type="match status" value="1"/>
</dbReference>
<dbReference type="PIRSF" id="PIRSF009471">
    <property type="entry name" value="UCP009471"/>
    <property type="match status" value="1"/>
</dbReference>
<evidence type="ECO:0000259" key="2">
    <source>
        <dbReference type="Pfam" id="PF06742"/>
    </source>
</evidence>
<keyword evidence="4" id="KW-1185">Reference proteome</keyword>
<evidence type="ECO:0000313" key="3">
    <source>
        <dbReference type="EMBL" id="MCK0196369.1"/>
    </source>
</evidence>
<dbReference type="EMBL" id="JALKCH010000003">
    <property type="protein sequence ID" value="MCK0196369.1"/>
    <property type="molecule type" value="Genomic_DNA"/>
</dbReference>
<dbReference type="InterPro" id="IPR037049">
    <property type="entry name" value="DUF1214_C_sf"/>
</dbReference>
<dbReference type="Pfam" id="PF06742">
    <property type="entry name" value="DUF1214"/>
    <property type="match status" value="1"/>
</dbReference>
<sequence>MRATSFIASLAIGAAIGLGLTWLTTADGYGPDVVTAGAWKAWPKSGTDDADPYARAALARQGTVPLELADGLAFIARTDDAGRPLDGRCDIRLSGRMPQARYWTLTLADEKGRLIANPAARYGLTSAEALWSGDGSIDIALAPKARPGNWLPTGDRGRLMLTLRLYDAPVGIANRTDDPPETPKITTERCP</sequence>
<protein>
    <submittedName>
        <fullName evidence="3">DUF1214 domain-containing protein</fullName>
    </submittedName>
</protein>
<evidence type="ECO:0000313" key="4">
    <source>
        <dbReference type="Proteomes" id="UP001203284"/>
    </source>
</evidence>
<reference evidence="3 4" key="1">
    <citation type="submission" date="2022-04" db="EMBL/GenBank/DDBJ databases">
        <authorList>
            <person name="Grouzdev D.S."/>
            <person name="Pantiukh K.S."/>
            <person name="Krutkina M.S."/>
        </authorList>
    </citation>
    <scope>NUCLEOTIDE SEQUENCE [LARGE SCALE GENOMIC DNA]</scope>
    <source>
        <strain evidence="3 4">6x-1</strain>
    </source>
</reference>
<name>A0ABT0D8Y2_9HYPH</name>
<dbReference type="RefSeq" id="WP_247027380.1">
    <property type="nucleotide sequence ID" value="NZ_JALKCH010000003.1"/>
</dbReference>
<comment type="caution">
    <text evidence="3">The sequence shown here is derived from an EMBL/GenBank/DDBJ whole genome shotgun (WGS) entry which is preliminary data.</text>
</comment>
<dbReference type="PANTHER" id="PTHR36509">
    <property type="entry name" value="BLL3101 PROTEIN"/>
    <property type="match status" value="1"/>
</dbReference>